<dbReference type="EMBL" id="CP077717">
    <property type="protein sequence ID" value="QXJ30096.1"/>
    <property type="molecule type" value="Genomic_DNA"/>
</dbReference>
<dbReference type="AlphaFoldDB" id="A0A8F5BRE3"/>
<evidence type="ECO:0000256" key="6">
    <source>
        <dbReference type="SAM" id="Phobius"/>
    </source>
</evidence>
<keyword evidence="3 6" id="KW-0812">Transmembrane</keyword>
<dbReference type="GeneID" id="65564457"/>
<keyword evidence="4 6" id="KW-1133">Transmembrane helix</keyword>
<feature type="domain" description="GtrA/DPMS transmembrane" evidence="7">
    <location>
        <begin position="9"/>
        <end position="144"/>
    </location>
</feature>
<dbReference type="InterPro" id="IPR051401">
    <property type="entry name" value="GtrA_CellWall_Glycosyl"/>
</dbReference>
<gene>
    <name evidence="8" type="ORF">J5U23_02985</name>
</gene>
<accession>A0A8F5BRE3</accession>
<dbReference type="GO" id="GO:0000271">
    <property type="term" value="P:polysaccharide biosynthetic process"/>
    <property type="evidence" value="ECO:0007669"/>
    <property type="project" value="InterPro"/>
</dbReference>
<feature type="transmembrane region" description="Helical" evidence="6">
    <location>
        <begin position="82"/>
        <end position="110"/>
    </location>
</feature>
<dbReference type="PANTHER" id="PTHR38459">
    <property type="entry name" value="PROPHAGE BACTOPRENOL-LINKED GLUCOSE TRANSLOCASE HOMOLOG"/>
    <property type="match status" value="1"/>
</dbReference>
<dbReference type="Proteomes" id="UP000694018">
    <property type="component" value="Chromosome"/>
</dbReference>
<organism evidence="8 9">
    <name type="scientific">Saccharolobus shibatae (strain ATCC 51178 / DSM 5389 / JCM 8931 / NBRC 15437 / B12)</name>
    <name type="common">Sulfolobus shibatae</name>
    <dbReference type="NCBI Taxonomy" id="523848"/>
    <lineage>
        <taxon>Archaea</taxon>
        <taxon>Thermoproteota</taxon>
        <taxon>Thermoprotei</taxon>
        <taxon>Sulfolobales</taxon>
        <taxon>Sulfolobaceae</taxon>
        <taxon>Saccharolobus</taxon>
    </lineage>
</organism>
<comment type="similarity">
    <text evidence="2">Belongs to the GtrA family.</text>
</comment>
<dbReference type="OrthoDB" id="44002at2157"/>
<evidence type="ECO:0000313" key="8">
    <source>
        <dbReference type="EMBL" id="QXJ30096.1"/>
    </source>
</evidence>
<comment type="subcellular location">
    <subcellularLocation>
        <location evidence="1">Membrane</location>
        <topology evidence="1">Multi-pass membrane protein</topology>
    </subcellularLocation>
</comment>
<protein>
    <submittedName>
        <fullName evidence="8">Dolichol-phosphate oligosaccharide filippase</fullName>
    </submittedName>
</protein>
<evidence type="ECO:0000256" key="1">
    <source>
        <dbReference type="ARBA" id="ARBA00004141"/>
    </source>
</evidence>
<dbReference type="KEGG" id="sshi:J5U23_02985"/>
<dbReference type="Pfam" id="PF04138">
    <property type="entry name" value="GtrA_DPMS_TM"/>
    <property type="match status" value="1"/>
</dbReference>
<evidence type="ECO:0000256" key="3">
    <source>
        <dbReference type="ARBA" id="ARBA00022692"/>
    </source>
</evidence>
<dbReference type="GO" id="GO:0005886">
    <property type="term" value="C:plasma membrane"/>
    <property type="evidence" value="ECO:0007669"/>
    <property type="project" value="TreeGrafter"/>
</dbReference>
<feature type="transmembrane region" description="Helical" evidence="6">
    <location>
        <begin position="7"/>
        <end position="28"/>
    </location>
</feature>
<evidence type="ECO:0000256" key="2">
    <source>
        <dbReference type="ARBA" id="ARBA00009399"/>
    </source>
</evidence>
<evidence type="ECO:0000256" key="4">
    <source>
        <dbReference type="ARBA" id="ARBA00022989"/>
    </source>
</evidence>
<dbReference type="RefSeq" id="WP_218266488.1">
    <property type="nucleotide sequence ID" value="NZ_CP077717.1"/>
</dbReference>
<evidence type="ECO:0000259" key="7">
    <source>
        <dbReference type="Pfam" id="PF04138"/>
    </source>
</evidence>
<evidence type="ECO:0000256" key="5">
    <source>
        <dbReference type="ARBA" id="ARBA00023136"/>
    </source>
</evidence>
<dbReference type="InterPro" id="IPR007267">
    <property type="entry name" value="GtrA_DPMS_TM"/>
</dbReference>
<reference evidence="8" key="1">
    <citation type="journal article" date="2021" name="Environ. Microbiol.">
        <title>New insights into the diversity and evolution of the archaeal mobilome from three complete genomes of Saccharolobus shibatae.</title>
        <authorList>
            <person name="Medvedeva S."/>
            <person name="Brandt D."/>
            <person name="Cvirkaite-Krupovic V."/>
            <person name="Liu Y."/>
            <person name="Severinov K."/>
            <person name="Ishino S."/>
            <person name="Ishino Y."/>
            <person name="Prangishvili D."/>
            <person name="Kalinowski J."/>
            <person name="Krupovic M."/>
        </authorList>
    </citation>
    <scope>NUCLEOTIDE SEQUENCE</scope>
    <source>
        <strain evidence="8">B12</strain>
    </source>
</reference>
<proteinExistence type="inferred from homology"/>
<keyword evidence="5 6" id="KW-0472">Membrane</keyword>
<sequence length="145" mass="16110">MSLIVRLAKFAVVGGLGTIVNEAIYVLASKAIPIGVSLAIAIEISLIFNFVLNDTWTFKDRRSNSYLNRLLKFHGSSYLGNIVQYVVALVLLIYLLHVASISQAVFILFFSKLTTSTFILVLTNFIGILSGFLVRFITSLKYVWA</sequence>
<dbReference type="PANTHER" id="PTHR38459:SF1">
    <property type="entry name" value="PROPHAGE BACTOPRENOL-LINKED GLUCOSE TRANSLOCASE HOMOLOG"/>
    <property type="match status" value="1"/>
</dbReference>
<feature type="transmembrane region" description="Helical" evidence="6">
    <location>
        <begin position="116"/>
        <end position="137"/>
    </location>
</feature>
<name>A0A8F5BRE3_SACSH</name>
<feature type="transmembrane region" description="Helical" evidence="6">
    <location>
        <begin position="34"/>
        <end position="52"/>
    </location>
</feature>
<evidence type="ECO:0000313" key="9">
    <source>
        <dbReference type="Proteomes" id="UP000694018"/>
    </source>
</evidence>